<feature type="domain" description="DUF7830" evidence="3">
    <location>
        <begin position="18"/>
        <end position="81"/>
    </location>
</feature>
<dbReference type="RefSeq" id="WP_155036318.1">
    <property type="nucleotide sequence ID" value="NZ_JBHTIG010000063.1"/>
</dbReference>
<reference evidence="4 5" key="1">
    <citation type="journal article" date="2006" name="Int. J. Syst. Evol. Microbiol.">
        <title>Myroides pelagicus sp. nov., isolated from seawater in Thailand.</title>
        <authorList>
            <person name="Yoon J."/>
            <person name="Maneerat S."/>
            <person name="Kawai F."/>
            <person name="Yokota A."/>
        </authorList>
    </citation>
    <scope>NUCLEOTIDE SEQUENCE [LARGE SCALE GENOMIC DNA]</scope>
    <source>
        <strain evidence="4 5">SM1T</strain>
    </source>
</reference>
<accession>A0A7K1GN53</accession>
<dbReference type="InterPro" id="IPR046099">
    <property type="entry name" value="DUF6035"/>
</dbReference>
<dbReference type="OrthoDB" id="1305560at2"/>
<feature type="domain" description="DUF6035" evidence="1">
    <location>
        <begin position="99"/>
        <end position="268"/>
    </location>
</feature>
<comment type="caution">
    <text evidence="4">The sequence shown here is derived from an EMBL/GenBank/DDBJ whole genome shotgun (WGS) entry which is preliminary data.</text>
</comment>
<gene>
    <name evidence="4" type="ORF">GJV77_10535</name>
</gene>
<evidence type="ECO:0000259" key="3">
    <source>
        <dbReference type="Pfam" id="PF25169"/>
    </source>
</evidence>
<dbReference type="Pfam" id="PF25167">
    <property type="entry name" value="DUF7829"/>
    <property type="match status" value="1"/>
</dbReference>
<evidence type="ECO:0008006" key="6">
    <source>
        <dbReference type="Google" id="ProtNLM"/>
    </source>
</evidence>
<dbReference type="InterPro" id="IPR057151">
    <property type="entry name" value="DUF7829"/>
</dbReference>
<evidence type="ECO:0000313" key="4">
    <source>
        <dbReference type="EMBL" id="MTH30332.1"/>
    </source>
</evidence>
<dbReference type="Pfam" id="PF19500">
    <property type="entry name" value="DUF6035"/>
    <property type="match status" value="1"/>
</dbReference>
<keyword evidence="5" id="KW-1185">Reference proteome</keyword>
<dbReference type="EMBL" id="WMJY01000023">
    <property type="protein sequence ID" value="MTH30332.1"/>
    <property type="molecule type" value="Genomic_DNA"/>
</dbReference>
<dbReference type="AlphaFoldDB" id="A0A7K1GN53"/>
<organism evidence="4 5">
    <name type="scientific">Myroides pelagicus</name>
    <dbReference type="NCBI Taxonomy" id="270914"/>
    <lineage>
        <taxon>Bacteria</taxon>
        <taxon>Pseudomonadati</taxon>
        <taxon>Bacteroidota</taxon>
        <taxon>Flavobacteriia</taxon>
        <taxon>Flavobacteriales</taxon>
        <taxon>Flavobacteriaceae</taxon>
        <taxon>Myroides</taxon>
    </lineage>
</organism>
<dbReference type="InterPro" id="IPR057152">
    <property type="entry name" value="DUF7830"/>
</dbReference>
<evidence type="ECO:0000259" key="1">
    <source>
        <dbReference type="Pfam" id="PF19500"/>
    </source>
</evidence>
<protein>
    <recommendedName>
        <fullName evidence="6">Competence protein</fullName>
    </recommendedName>
</protein>
<evidence type="ECO:0000259" key="2">
    <source>
        <dbReference type="Pfam" id="PF25167"/>
    </source>
</evidence>
<proteinExistence type="predicted"/>
<sequence length="575" mass="68298">MSKQERSIDYVYDNEEKRIIDLNETIKSQKDGFEIRNQYNSNIIRFTCVECGQNLVCANSSKDKVYFRHLPQATYCVLCDSELLNPDNNLLEAYKISAICKESPRHKELKNKLGNLLMKEPGVDINSIDIDSKFIFGSGGKRRPDVYCEYKGLKLVFEIQLSKLPLHYIRHRYNFYKNNGIYLIWITDLKSLPTNLDNYVRDIKFVWSDHNLFSIADHEDNKLVFTCNYKQSFIYNNEDVHSKWITKDISLSDLIFNSTEYYCFYFSFNLDFNKKQKELVVIKQNIESQKHEKDRKLKKEAAVQRIQKLLGKIKTYKIKGWNFYALKKEVDNFSYLEIDVLKSAVDLNKTIDGIPMFLFYIKQYQFGKEERESSMNIVEFLLITTNFDFDINLKDNLGKGIMDYIYNNEYLLKRLYKVEKSIFYRGYQPTEQDKDLLILKGGKFWDSKYYEWMYYSNFSKLEELDKVRNILSFLLFVESSKRMQIIGKNLNNWVQYLILVLNQNKSLHHYFSYVLNKTELGAALEKVDKKRTIVNKLNSLVDEETDTTYYNILVKVYPDIFGDYITSKLNLSRSF</sequence>
<feature type="domain" description="DUF7829" evidence="2">
    <location>
        <begin position="336"/>
        <end position="559"/>
    </location>
</feature>
<name>A0A7K1GN53_9FLAO</name>
<dbReference type="Pfam" id="PF25169">
    <property type="entry name" value="DUF7830"/>
    <property type="match status" value="1"/>
</dbReference>
<evidence type="ECO:0000313" key="5">
    <source>
        <dbReference type="Proteomes" id="UP000488936"/>
    </source>
</evidence>
<dbReference type="Proteomes" id="UP000488936">
    <property type="component" value="Unassembled WGS sequence"/>
</dbReference>